<evidence type="ECO:0000313" key="3">
    <source>
        <dbReference type="Proteomes" id="UP000192907"/>
    </source>
</evidence>
<sequence>MNLKIAVFFLAPILSQSVLGQPVLGQQCPDFKSISSSENVFFDESCSEAYVSPHRDRRFNLKGVRKEIGECNFYSLMKDREKKIETDIEGLLRQVRDNPDPGISLAIAEKTEALKSLKEISAKLADRNGLEIEFIIDNQPPFEVIDNLGIENPDFQILPLYPLHSLAHFDQNRISFDLSLPTSFHTYSGATLGTAHYKLSEVCPRVKNGELSDDDAKRIFSEIINVNHVFGFYSPISYRARFRAKRLIRDLRTNFTSSLGFWSMSEFIGFYSDSYFEFEVLERHPARSDKFYLEIMKQVRLDFLSQFAQESQLNILDSPGGIQPPAPHPKDLDSIHQLEQAMTQAFCDKSDDSSCIRAKTTSFLLKRLLQFNGRSYILNSTQRYDSEHVVSIGEEIEVKTGTIYY</sequence>
<feature type="signal peptide" evidence="1">
    <location>
        <begin position="1"/>
        <end position="20"/>
    </location>
</feature>
<keyword evidence="1" id="KW-0732">Signal</keyword>
<accession>A0A1Y6C1Z8</accession>
<evidence type="ECO:0000313" key="2">
    <source>
        <dbReference type="EMBL" id="SMF39889.1"/>
    </source>
</evidence>
<dbReference type="Proteomes" id="UP000192907">
    <property type="component" value="Unassembled WGS sequence"/>
</dbReference>
<organism evidence="2 3">
    <name type="scientific">Pseudobacteriovorax antillogorgiicola</name>
    <dbReference type="NCBI Taxonomy" id="1513793"/>
    <lineage>
        <taxon>Bacteria</taxon>
        <taxon>Pseudomonadati</taxon>
        <taxon>Bdellovibrionota</taxon>
        <taxon>Oligoflexia</taxon>
        <taxon>Oligoflexales</taxon>
        <taxon>Pseudobacteriovoracaceae</taxon>
        <taxon>Pseudobacteriovorax</taxon>
    </lineage>
</organism>
<proteinExistence type="predicted"/>
<feature type="chain" id="PRO_5012554430" evidence="1">
    <location>
        <begin position="21"/>
        <end position="405"/>
    </location>
</feature>
<keyword evidence="3" id="KW-1185">Reference proteome</keyword>
<dbReference type="RefSeq" id="WP_132320362.1">
    <property type="nucleotide sequence ID" value="NZ_FWZT01000012.1"/>
</dbReference>
<evidence type="ECO:0000256" key="1">
    <source>
        <dbReference type="SAM" id="SignalP"/>
    </source>
</evidence>
<dbReference type="STRING" id="1513793.SAMN06296036_11242"/>
<dbReference type="EMBL" id="FWZT01000012">
    <property type="protein sequence ID" value="SMF39889.1"/>
    <property type="molecule type" value="Genomic_DNA"/>
</dbReference>
<gene>
    <name evidence="2" type="ORF">SAMN06296036_11242</name>
</gene>
<dbReference type="AlphaFoldDB" id="A0A1Y6C1Z8"/>
<reference evidence="3" key="1">
    <citation type="submission" date="2017-04" db="EMBL/GenBank/DDBJ databases">
        <authorList>
            <person name="Varghese N."/>
            <person name="Submissions S."/>
        </authorList>
    </citation>
    <scope>NUCLEOTIDE SEQUENCE [LARGE SCALE GENOMIC DNA]</scope>
    <source>
        <strain evidence="3">RKEM611</strain>
    </source>
</reference>
<protein>
    <submittedName>
        <fullName evidence="2">Uncharacterized protein</fullName>
    </submittedName>
</protein>
<name>A0A1Y6C1Z8_9BACT</name>